<dbReference type="InterPro" id="IPR003646">
    <property type="entry name" value="SH3-like_bac-type"/>
</dbReference>
<feature type="region of interest" description="Disordered" evidence="1">
    <location>
        <begin position="82"/>
        <end position="157"/>
    </location>
</feature>
<comment type="caution">
    <text evidence="4">The sequence shown here is derived from an EMBL/GenBank/DDBJ whole genome shotgun (WGS) entry which is preliminary data.</text>
</comment>
<feature type="compositionally biased region" description="Basic and acidic residues" evidence="1">
    <location>
        <begin position="209"/>
        <end position="234"/>
    </location>
</feature>
<feature type="compositionally biased region" description="Polar residues" evidence="1">
    <location>
        <begin position="144"/>
        <end position="157"/>
    </location>
</feature>
<dbReference type="Pfam" id="PF08239">
    <property type="entry name" value="SH3_3"/>
    <property type="match status" value="1"/>
</dbReference>
<gene>
    <name evidence="4" type="ORF">KEU06_07420</name>
</gene>
<evidence type="ECO:0000256" key="2">
    <source>
        <dbReference type="SAM" id="Phobius"/>
    </source>
</evidence>
<organism evidence="4 5">
    <name type="scientific">Pseudaminobacter soli</name>
    <name type="common">ex Zhang et al. 2022</name>
    <dbReference type="NCBI Taxonomy" id="2831468"/>
    <lineage>
        <taxon>Bacteria</taxon>
        <taxon>Pseudomonadati</taxon>
        <taxon>Pseudomonadota</taxon>
        <taxon>Alphaproteobacteria</taxon>
        <taxon>Hyphomicrobiales</taxon>
        <taxon>Phyllobacteriaceae</taxon>
        <taxon>Pseudaminobacter</taxon>
    </lineage>
</organism>
<feature type="compositionally biased region" description="Low complexity" evidence="1">
    <location>
        <begin position="82"/>
        <end position="92"/>
    </location>
</feature>
<keyword evidence="2" id="KW-1133">Transmembrane helix</keyword>
<dbReference type="Gene3D" id="2.30.30.40">
    <property type="entry name" value="SH3 Domains"/>
    <property type="match status" value="1"/>
</dbReference>
<feature type="domain" description="SH3b" evidence="3">
    <location>
        <begin position="243"/>
        <end position="292"/>
    </location>
</feature>
<dbReference type="Proteomes" id="UP000680348">
    <property type="component" value="Unassembled WGS sequence"/>
</dbReference>
<sequence>MKGWFGSKSKSRRVSLDLHYSPRPSVWSELRVRSHLIVAGVGSAALVGLAGTAIWMVMPSETGREILSRMESAPRIASAVAAPAPAADAEGAVPTTKARGTAPAAEAQVSDSKGDRPFSVQRPKQAPAVNPVLLDPEPLASSDPRWSQSAGKNVTAPSSELAAAQKIQAPVPGSDLVAAYISEEPAEEKPAKAKQAAKTDEATTVASVRPEKPSSDKPKKAAAKADDDDTKKAGESGTRVTQGVTMRAKPDNDGTALLTIPAKEQVQVVSCKGWCEIVYKGKRGYVYKKFLQNGGKS</sequence>
<evidence type="ECO:0000313" key="4">
    <source>
        <dbReference type="EMBL" id="MBS3648456.1"/>
    </source>
</evidence>
<proteinExistence type="predicted"/>
<keyword evidence="5" id="KW-1185">Reference proteome</keyword>
<reference evidence="4" key="1">
    <citation type="submission" date="2021-04" db="EMBL/GenBank/DDBJ databases">
        <title>Pseudaminobacter soli sp. nov., isolated from paddy soil contaminated by heavy metals.</title>
        <authorList>
            <person name="Zhang K."/>
        </authorList>
    </citation>
    <scope>NUCLEOTIDE SEQUENCE</scope>
    <source>
        <strain evidence="4">19-2017</strain>
    </source>
</reference>
<name>A0A942I8P7_9HYPH</name>
<feature type="transmembrane region" description="Helical" evidence="2">
    <location>
        <begin position="36"/>
        <end position="58"/>
    </location>
</feature>
<dbReference type="AlphaFoldDB" id="A0A942I8P7"/>
<evidence type="ECO:0000256" key="1">
    <source>
        <dbReference type="SAM" id="MobiDB-lite"/>
    </source>
</evidence>
<protein>
    <submittedName>
        <fullName evidence="4">SH3 domain-containing protein</fullName>
    </submittedName>
</protein>
<dbReference type="RefSeq" id="WP_188254007.1">
    <property type="nucleotide sequence ID" value="NZ_JABVCF010000003.1"/>
</dbReference>
<keyword evidence="2" id="KW-0812">Transmembrane</keyword>
<dbReference type="EMBL" id="JAGWCR010000003">
    <property type="protein sequence ID" value="MBS3648456.1"/>
    <property type="molecule type" value="Genomic_DNA"/>
</dbReference>
<evidence type="ECO:0000313" key="5">
    <source>
        <dbReference type="Proteomes" id="UP000680348"/>
    </source>
</evidence>
<keyword evidence="2" id="KW-0472">Membrane</keyword>
<feature type="compositionally biased region" description="Basic and acidic residues" evidence="1">
    <location>
        <begin position="187"/>
        <end position="201"/>
    </location>
</feature>
<accession>A0A942I8P7</accession>
<evidence type="ECO:0000259" key="3">
    <source>
        <dbReference type="Pfam" id="PF08239"/>
    </source>
</evidence>
<feature type="region of interest" description="Disordered" evidence="1">
    <location>
        <begin position="185"/>
        <end position="253"/>
    </location>
</feature>